<gene>
    <name evidence="1" type="ORF">GCM10022254_08600</name>
</gene>
<protein>
    <recommendedName>
        <fullName evidence="3">HEAT repeat domain-containing protein</fullName>
    </recommendedName>
</protein>
<dbReference type="EMBL" id="BAABAS010000004">
    <property type="protein sequence ID" value="GAA4225827.1"/>
    <property type="molecule type" value="Genomic_DNA"/>
</dbReference>
<evidence type="ECO:0000313" key="1">
    <source>
        <dbReference type="EMBL" id="GAA4225827.1"/>
    </source>
</evidence>
<dbReference type="Proteomes" id="UP001501710">
    <property type="component" value="Unassembled WGS sequence"/>
</dbReference>
<keyword evidence="2" id="KW-1185">Reference proteome</keyword>
<sequence>MEDAETAAGIDGGLDWSDGSAVWEADLLPTEVRAAFERGEEMAGVAVIALALNHPEPARVLPLVAMAMESSSPQIREQGLVAMAHTARLHRAVDRRCLALLRSCARGNPADDDLWSFVPHHRLPLWLRWYHAKQRLWWLLRGRW</sequence>
<evidence type="ECO:0008006" key="3">
    <source>
        <dbReference type="Google" id="ProtNLM"/>
    </source>
</evidence>
<comment type="caution">
    <text evidence="1">The sequence shown here is derived from an EMBL/GenBank/DDBJ whole genome shotgun (WGS) entry which is preliminary data.</text>
</comment>
<proteinExistence type="predicted"/>
<organism evidence="1 2">
    <name type="scientific">Actinomadura meridiana</name>
    <dbReference type="NCBI Taxonomy" id="559626"/>
    <lineage>
        <taxon>Bacteria</taxon>
        <taxon>Bacillati</taxon>
        <taxon>Actinomycetota</taxon>
        <taxon>Actinomycetes</taxon>
        <taxon>Streptosporangiales</taxon>
        <taxon>Thermomonosporaceae</taxon>
        <taxon>Actinomadura</taxon>
    </lineage>
</organism>
<name>A0ABP8BTH0_9ACTN</name>
<reference evidence="2" key="1">
    <citation type="journal article" date="2019" name="Int. J. Syst. Evol. Microbiol.">
        <title>The Global Catalogue of Microorganisms (GCM) 10K type strain sequencing project: providing services to taxonomists for standard genome sequencing and annotation.</title>
        <authorList>
            <consortium name="The Broad Institute Genomics Platform"/>
            <consortium name="The Broad Institute Genome Sequencing Center for Infectious Disease"/>
            <person name="Wu L."/>
            <person name="Ma J."/>
        </authorList>
    </citation>
    <scope>NUCLEOTIDE SEQUENCE [LARGE SCALE GENOMIC DNA]</scope>
    <source>
        <strain evidence="2">JCM 17440</strain>
    </source>
</reference>
<evidence type="ECO:0000313" key="2">
    <source>
        <dbReference type="Proteomes" id="UP001501710"/>
    </source>
</evidence>
<accession>A0ABP8BTH0</accession>